<evidence type="ECO:0000259" key="8">
    <source>
        <dbReference type="PROSITE" id="PS50011"/>
    </source>
</evidence>
<dbReference type="InterPro" id="IPR011009">
    <property type="entry name" value="Kinase-like_dom_sf"/>
</dbReference>
<evidence type="ECO:0000313" key="9">
    <source>
        <dbReference type="EMBL" id="CAL5222013.1"/>
    </source>
</evidence>
<keyword evidence="1" id="KW-0808">Transferase</keyword>
<evidence type="ECO:0000256" key="6">
    <source>
        <dbReference type="SAM" id="Phobius"/>
    </source>
</evidence>
<feature type="transmembrane region" description="Helical" evidence="6">
    <location>
        <begin position="1160"/>
        <end position="1182"/>
    </location>
</feature>
<dbReference type="InterPro" id="IPR017441">
    <property type="entry name" value="Protein_kinase_ATP_BS"/>
</dbReference>
<dbReference type="SMART" id="SM00220">
    <property type="entry name" value="S_TKc"/>
    <property type="match status" value="1"/>
</dbReference>
<reference evidence="9 10" key="1">
    <citation type="submission" date="2024-06" db="EMBL/GenBank/DDBJ databases">
        <authorList>
            <person name="Kraege A."/>
            <person name="Thomma B."/>
        </authorList>
    </citation>
    <scope>NUCLEOTIDE SEQUENCE [LARGE SCALE GENOMIC DNA]</scope>
</reference>
<dbReference type="SUPFAM" id="SSF53850">
    <property type="entry name" value="Periplasmic binding protein-like II"/>
    <property type="match status" value="3"/>
</dbReference>
<dbReference type="InterPro" id="IPR051681">
    <property type="entry name" value="Ser/Thr_Kinases-Pseudokinases"/>
</dbReference>
<evidence type="ECO:0000256" key="4">
    <source>
        <dbReference type="ARBA" id="ARBA00022840"/>
    </source>
</evidence>
<evidence type="ECO:0000256" key="3">
    <source>
        <dbReference type="ARBA" id="ARBA00022777"/>
    </source>
</evidence>
<keyword evidence="3" id="KW-0418">Kinase</keyword>
<keyword evidence="6" id="KW-0812">Transmembrane</keyword>
<dbReference type="Proteomes" id="UP001497392">
    <property type="component" value="Unassembled WGS sequence"/>
</dbReference>
<dbReference type="Pfam" id="PF00069">
    <property type="entry name" value="Pkinase"/>
    <property type="match status" value="1"/>
</dbReference>
<keyword evidence="4 5" id="KW-0067">ATP-binding</keyword>
<sequence>MFWPEYQTSAMKPQHFGHVVFFLLLLGTGAKGVEPEDPDEVAPVQIMLCGTNAVDALFASSHEIRTAFITDWGRGVSDFQSTLQGIRRFANGTCDVTISIGPLSESQAAPLVRSQNRTILQVPFAVGSARLVHSWQTWEGDGQRLILTPELLADIYQCNITYLDDPRIQALNTNLSLAHTPVVPLASSGNADASILFRHLAARAPSWRLGTDHAQPLPACVLPNATYAEFLRNDTFYIGITWQNVQLWGLPTVSVLEDSHNSTILSASQLRLPKGAATSEWSAFSPVGRNAGFNLQKETELLDWDYLLLLTADQDSVSRGYPIGAQIVELGNLLLSENIQSQMPAFGFRPLSSLHLEPSVVPGYLEDIQSVQGKTAPDMPYSAYKVTEQLVIRGQPSFNPLMLSALKGYKHSTVAWQPYMEFVNTVDTFKYPKKLAHMLIMDDAVMSDVLLAKDRVNESLVQVPFAMDAAVIAMTLPDISGDDLCMDAETISDILQCRIASWDHRNISRLNPGFRLPAQPINVTIDPVNLAVVHALAKYLSRMAPNWELGDGYTLQWPSCVHLQNSLYGAKNQSLPFEKNYTFGFQQASAYKTDLPGDSIRVVNAHGSCVSALNISAASLQAVNISAIAPEQWQNFTWADFNASDVYPMGMMGFLVWDINSTDIGHEEGQMLKNITTWLLSDTVQNSMGNVGLTPTFQNATAQIEKTLVQESPDGTSQPAGIPFNYTVTGCSSANGYNSFEAIFWRDQESGQGRPFQIDTTYGSDSEALHAFWSDTPDRGQRCDFALVWDTSPSRTLGATNRRVLYIPIGFAPLPIIHNLEGIPDNALRLDVHALAGLYSCNIRSFDGYIQSINPGLKLPSGNITVVAMPRSGSSAVHLTNYIRQDPWWTEALHNASTWPSCIWTTKIKPFSGRVSQLMIENPNSIIGFQPIGHFLTIRILTELAEAANNHTQASFDVQNPLATVWNRVLNGMWKTGSALPVERSVMVQNAQGVYLATQPVTDLDFPWDWGELPTNFTSSDWAHISDPVNNSARNAYPIGQMMWVVADADIAAQGPVHAKRMKSFLRYVETGKARSNAQEAPQDDSSDASYQKALINVGSVVPLPPDFMSWAVQGINNLSYSPLPPLPPSANASVAHGPRRNITTTAANNSASPSANKHVVIGVAVPLAVVLGLLAVGLLIWRREYQIRHSSMRSTLAGLTLRGSESIPSNSQDLKLELDGKGEPLLLGQGSFGRVYKGRWNGVLVAVKVLNTAAAEVLEDFHRECAILERLRHPNIIKYFGTASNAEGQVMMVTEYMQGGDLGTALVGDNPTNRRLGWYNNGIHIALSAARGLAYLHAQKVISFDVKPANVLLDRTGKHAKLADVGLAKILEHSQTMTNMRGTLDYMPPEMFGSYDEDGEGPGKQAVTQAVDVYSFGLVLWQIVTGGCLDKMQGSLRPPRVPEECPAEIVQLYTACLSEMPSQRPKAADLVKVIAACADAGLRLSLSDRLRGRKSMLQPR</sequence>
<keyword evidence="10" id="KW-1185">Reference proteome</keyword>
<dbReference type="EMBL" id="CAXHTA020000006">
    <property type="protein sequence ID" value="CAL5222013.1"/>
    <property type="molecule type" value="Genomic_DNA"/>
</dbReference>
<evidence type="ECO:0000313" key="10">
    <source>
        <dbReference type="Proteomes" id="UP001497392"/>
    </source>
</evidence>
<evidence type="ECO:0000256" key="1">
    <source>
        <dbReference type="ARBA" id="ARBA00022679"/>
    </source>
</evidence>
<evidence type="ECO:0000256" key="7">
    <source>
        <dbReference type="SAM" id="SignalP"/>
    </source>
</evidence>
<feature type="chain" id="PRO_5045273680" evidence="7">
    <location>
        <begin position="33"/>
        <end position="1501"/>
    </location>
</feature>
<evidence type="ECO:0000256" key="2">
    <source>
        <dbReference type="ARBA" id="ARBA00022741"/>
    </source>
</evidence>
<dbReference type="PANTHER" id="PTHR44329">
    <property type="entry name" value="SERINE/THREONINE-PROTEIN KINASE TNNI3K-RELATED"/>
    <property type="match status" value="1"/>
</dbReference>
<feature type="signal peptide" evidence="7">
    <location>
        <begin position="1"/>
        <end position="32"/>
    </location>
</feature>
<proteinExistence type="predicted"/>
<name>A0ABP1FV01_9CHLO</name>
<evidence type="ECO:0000256" key="5">
    <source>
        <dbReference type="PROSITE-ProRule" id="PRU10141"/>
    </source>
</evidence>
<gene>
    <name evidence="9" type="primary">g4303</name>
    <name evidence="9" type="ORF">VP750_LOCUS3672</name>
</gene>
<keyword evidence="7" id="KW-0732">Signal</keyword>
<dbReference type="InterPro" id="IPR000719">
    <property type="entry name" value="Prot_kinase_dom"/>
</dbReference>
<comment type="caution">
    <text evidence="9">The sequence shown here is derived from an EMBL/GenBank/DDBJ whole genome shotgun (WGS) entry which is preliminary data.</text>
</comment>
<organism evidence="9 10">
    <name type="scientific">Coccomyxa viridis</name>
    <dbReference type="NCBI Taxonomy" id="1274662"/>
    <lineage>
        <taxon>Eukaryota</taxon>
        <taxon>Viridiplantae</taxon>
        <taxon>Chlorophyta</taxon>
        <taxon>core chlorophytes</taxon>
        <taxon>Trebouxiophyceae</taxon>
        <taxon>Trebouxiophyceae incertae sedis</taxon>
        <taxon>Coccomyxaceae</taxon>
        <taxon>Coccomyxa</taxon>
    </lineage>
</organism>
<keyword evidence="6" id="KW-0472">Membrane</keyword>
<keyword evidence="2 5" id="KW-0547">Nucleotide-binding</keyword>
<dbReference type="PROSITE" id="PS00107">
    <property type="entry name" value="PROTEIN_KINASE_ATP"/>
    <property type="match status" value="1"/>
</dbReference>
<dbReference type="SUPFAM" id="SSF56112">
    <property type="entry name" value="Protein kinase-like (PK-like)"/>
    <property type="match status" value="1"/>
</dbReference>
<feature type="binding site" evidence="5">
    <location>
        <position position="1249"/>
    </location>
    <ligand>
        <name>ATP</name>
        <dbReference type="ChEBI" id="CHEBI:30616"/>
    </ligand>
</feature>
<dbReference type="PROSITE" id="PS50011">
    <property type="entry name" value="PROTEIN_KINASE_DOM"/>
    <property type="match status" value="1"/>
</dbReference>
<dbReference type="Gene3D" id="3.40.190.10">
    <property type="entry name" value="Periplasmic binding protein-like II"/>
    <property type="match status" value="6"/>
</dbReference>
<dbReference type="PANTHER" id="PTHR44329:SF288">
    <property type="entry name" value="MITOGEN-ACTIVATED PROTEIN KINASE KINASE KINASE 20"/>
    <property type="match status" value="1"/>
</dbReference>
<feature type="domain" description="Protein kinase" evidence="8">
    <location>
        <begin position="1222"/>
        <end position="1483"/>
    </location>
</feature>
<protein>
    <submittedName>
        <fullName evidence="9">G4303 protein</fullName>
    </submittedName>
</protein>
<dbReference type="Gene3D" id="1.10.510.10">
    <property type="entry name" value="Transferase(Phosphotransferase) domain 1"/>
    <property type="match status" value="1"/>
</dbReference>
<keyword evidence="6" id="KW-1133">Transmembrane helix</keyword>
<accession>A0ABP1FV01</accession>